<evidence type="ECO:0000256" key="1">
    <source>
        <dbReference type="SAM" id="Coils"/>
    </source>
</evidence>
<evidence type="ECO:0000313" key="2">
    <source>
        <dbReference type="EMBL" id="EDV29690.1"/>
    </source>
</evidence>
<dbReference type="PhylomeDB" id="B3RI20"/>
<dbReference type="InterPro" id="IPR032675">
    <property type="entry name" value="LRR_dom_sf"/>
</dbReference>
<dbReference type="GeneID" id="6750106"/>
<dbReference type="InterPro" id="IPR026212">
    <property type="entry name" value="Cep78"/>
</dbReference>
<dbReference type="EMBL" id="DS985241">
    <property type="protein sequence ID" value="EDV29690.1"/>
    <property type="molecule type" value="Genomic_DNA"/>
</dbReference>
<dbReference type="CTD" id="6750106"/>
<dbReference type="KEGG" id="tad:TRIADDRAFT_52351"/>
<accession>B3RI20</accession>
<dbReference type="SMART" id="SM00368">
    <property type="entry name" value="LRR_RI"/>
    <property type="match status" value="4"/>
</dbReference>
<proteinExistence type="predicted"/>
<sequence>MNMIETVQERHRGQYDFGAYYDNLCAIQNTCPVPAIKANLRKSILDCKADRIRLIDWPPLIEALRINKSLRAVIFKCCRTKHKTQETCATRAKILPIQSREIITKLCRALRDCILVTDCLNSLELHGIRLMFREIETLSKALPKNKTLQRISLENCQIKDQGLETLCTGLKNSVSITSLNVSGCHLTSKGAETLAKLILHQATARYAETWKESLRYRWPDLDRMPGLRRITACMNPLFGDEGASYLADALKDDLWLKALDLQQCGITNEGAKKFEPVLQINNSLVIVDLRANHLIDRSVFEAIMEQIATNTIRQDCSGFEWLRLVQAGDINDVSSASSALSKDRRTCNESEISTDAKRIHKSTSKFQKQFKITPNEAIIQNNSSSLKFLVKDTEVDDPQMTGLRKVEKKLNKCRKQLKKEIIAREKAESKLREIHFAQKPDLAFDNENLLSDIEDSLEKFHKFLDILRDNGYGNLWSDGMRKDQTVVADSIAIQM</sequence>
<keyword evidence="3" id="KW-1185">Reference proteome</keyword>
<dbReference type="PANTHER" id="PTHR24110:SF3">
    <property type="entry name" value="CENTROSOMAL PROTEIN OF 78 KDA"/>
    <property type="match status" value="1"/>
</dbReference>
<dbReference type="GO" id="GO:0044782">
    <property type="term" value="P:cilium organization"/>
    <property type="evidence" value="ECO:0000318"/>
    <property type="project" value="GO_Central"/>
</dbReference>
<dbReference type="GO" id="GO:0036064">
    <property type="term" value="C:ciliary basal body"/>
    <property type="evidence" value="ECO:0000318"/>
    <property type="project" value="GO_Central"/>
</dbReference>
<dbReference type="SUPFAM" id="SSF52047">
    <property type="entry name" value="RNI-like"/>
    <property type="match status" value="1"/>
</dbReference>
<dbReference type="InterPro" id="IPR001611">
    <property type="entry name" value="Leu-rich_rpt"/>
</dbReference>
<dbReference type="OMA" id="MTLKLCK"/>
<dbReference type="PRINTS" id="PR02062">
    <property type="entry name" value="CENTROSOME78"/>
</dbReference>
<dbReference type="RefSeq" id="XP_002108892.1">
    <property type="nucleotide sequence ID" value="XM_002108856.1"/>
</dbReference>
<dbReference type="Proteomes" id="UP000009022">
    <property type="component" value="Unassembled WGS sequence"/>
</dbReference>
<dbReference type="Pfam" id="PF13516">
    <property type="entry name" value="LRR_6"/>
    <property type="match status" value="3"/>
</dbReference>
<dbReference type="OrthoDB" id="78308at2759"/>
<dbReference type="STRING" id="10228.B3RI20"/>
<dbReference type="PANTHER" id="PTHR24110">
    <property type="entry name" value="CENTROSOMAL PROTEIN OF 78 KDA"/>
    <property type="match status" value="1"/>
</dbReference>
<dbReference type="GO" id="GO:0005813">
    <property type="term" value="C:centrosome"/>
    <property type="evidence" value="ECO:0000318"/>
    <property type="project" value="GO_Central"/>
</dbReference>
<dbReference type="AlphaFoldDB" id="B3RI20"/>
<organism evidence="2 3">
    <name type="scientific">Trichoplax adhaerens</name>
    <name type="common">Trichoplax reptans</name>
    <dbReference type="NCBI Taxonomy" id="10228"/>
    <lineage>
        <taxon>Eukaryota</taxon>
        <taxon>Metazoa</taxon>
        <taxon>Placozoa</taxon>
        <taxon>Uniplacotomia</taxon>
        <taxon>Trichoplacea</taxon>
        <taxon>Trichoplacidae</taxon>
        <taxon>Trichoplax</taxon>
    </lineage>
</organism>
<dbReference type="InParanoid" id="B3RI20"/>
<gene>
    <name evidence="2" type="ORF">TRIADDRAFT_52351</name>
</gene>
<dbReference type="eggNOG" id="KOG4308">
    <property type="taxonomic scope" value="Eukaryota"/>
</dbReference>
<dbReference type="FunCoup" id="B3RI20">
    <property type="interactions" value="1133"/>
</dbReference>
<evidence type="ECO:0008006" key="4">
    <source>
        <dbReference type="Google" id="ProtNLM"/>
    </source>
</evidence>
<feature type="coiled-coil region" evidence="1">
    <location>
        <begin position="403"/>
        <end position="430"/>
    </location>
</feature>
<dbReference type="FunFam" id="3.80.10.10:FF:000948">
    <property type="entry name" value="Centrosomal protein 78"/>
    <property type="match status" value="1"/>
</dbReference>
<dbReference type="HOGENOM" id="CLU_021273_1_0_1"/>
<evidence type="ECO:0000313" key="3">
    <source>
        <dbReference type="Proteomes" id="UP000009022"/>
    </source>
</evidence>
<name>B3RI20_TRIAD</name>
<dbReference type="Gene3D" id="3.80.10.10">
    <property type="entry name" value="Ribonuclease Inhibitor"/>
    <property type="match status" value="2"/>
</dbReference>
<protein>
    <recommendedName>
        <fullName evidence="4">Centrosomal protein of 78 kDa</fullName>
    </recommendedName>
</protein>
<reference evidence="2 3" key="1">
    <citation type="journal article" date="2008" name="Nature">
        <title>The Trichoplax genome and the nature of placozoans.</title>
        <authorList>
            <person name="Srivastava M."/>
            <person name="Begovic E."/>
            <person name="Chapman J."/>
            <person name="Putnam N.H."/>
            <person name="Hellsten U."/>
            <person name="Kawashima T."/>
            <person name="Kuo A."/>
            <person name="Mitros T."/>
            <person name="Salamov A."/>
            <person name="Carpenter M.L."/>
            <person name="Signorovitch A.Y."/>
            <person name="Moreno M.A."/>
            <person name="Kamm K."/>
            <person name="Grimwood J."/>
            <person name="Schmutz J."/>
            <person name="Shapiro H."/>
            <person name="Grigoriev I.V."/>
            <person name="Buss L.W."/>
            <person name="Schierwater B."/>
            <person name="Dellaporta S.L."/>
            <person name="Rokhsar D.S."/>
        </authorList>
    </citation>
    <scope>NUCLEOTIDE SEQUENCE [LARGE SCALE GENOMIC DNA]</scope>
    <source>
        <strain evidence="2 3">Grell-BS-1999</strain>
    </source>
</reference>
<keyword evidence="1" id="KW-0175">Coiled coil</keyword>